<keyword evidence="3" id="KW-1185">Reference proteome</keyword>
<organism evidence="2 3">
    <name type="scientific">Trifolium medium</name>
    <dbReference type="NCBI Taxonomy" id="97028"/>
    <lineage>
        <taxon>Eukaryota</taxon>
        <taxon>Viridiplantae</taxon>
        <taxon>Streptophyta</taxon>
        <taxon>Embryophyta</taxon>
        <taxon>Tracheophyta</taxon>
        <taxon>Spermatophyta</taxon>
        <taxon>Magnoliopsida</taxon>
        <taxon>eudicotyledons</taxon>
        <taxon>Gunneridae</taxon>
        <taxon>Pentapetalae</taxon>
        <taxon>rosids</taxon>
        <taxon>fabids</taxon>
        <taxon>Fabales</taxon>
        <taxon>Fabaceae</taxon>
        <taxon>Papilionoideae</taxon>
        <taxon>50 kb inversion clade</taxon>
        <taxon>NPAAA clade</taxon>
        <taxon>Hologalegina</taxon>
        <taxon>IRL clade</taxon>
        <taxon>Trifolieae</taxon>
        <taxon>Trifolium</taxon>
    </lineage>
</organism>
<gene>
    <name evidence="2" type="ORF">A2U01_0014097</name>
</gene>
<reference evidence="2 3" key="1">
    <citation type="journal article" date="2018" name="Front. Plant Sci.">
        <title>Red Clover (Trifolium pratense) and Zigzag Clover (T. medium) - A Picture of Genomic Similarities and Differences.</title>
        <authorList>
            <person name="Dluhosova J."/>
            <person name="Istvanek J."/>
            <person name="Nedelnik J."/>
            <person name="Repkova J."/>
        </authorList>
    </citation>
    <scope>NUCLEOTIDE SEQUENCE [LARGE SCALE GENOMIC DNA]</scope>
    <source>
        <strain evidence="3">cv. 10/8</strain>
        <tissue evidence="2">Leaf</tissue>
    </source>
</reference>
<accession>A0A392N1S6</accession>
<protein>
    <submittedName>
        <fullName evidence="2">Uncharacterized protein</fullName>
    </submittedName>
</protein>
<evidence type="ECO:0000313" key="2">
    <source>
        <dbReference type="EMBL" id="MCH93149.1"/>
    </source>
</evidence>
<comment type="caution">
    <text evidence="2">The sequence shown here is derived from an EMBL/GenBank/DDBJ whole genome shotgun (WGS) entry which is preliminary data.</text>
</comment>
<evidence type="ECO:0000313" key="3">
    <source>
        <dbReference type="Proteomes" id="UP000265520"/>
    </source>
</evidence>
<dbReference type="Proteomes" id="UP000265520">
    <property type="component" value="Unassembled WGS sequence"/>
</dbReference>
<dbReference type="AlphaFoldDB" id="A0A392N1S6"/>
<feature type="region of interest" description="Disordered" evidence="1">
    <location>
        <begin position="14"/>
        <end position="35"/>
    </location>
</feature>
<feature type="non-terminal residue" evidence="2">
    <location>
        <position position="51"/>
    </location>
</feature>
<feature type="compositionally biased region" description="Basic and acidic residues" evidence="1">
    <location>
        <begin position="15"/>
        <end position="29"/>
    </location>
</feature>
<sequence length="51" mass="5734">MELKSRIGTQLMDGVSKRVEERCGPDQESQKMIVSNRDQSAQQVLVEIVVS</sequence>
<dbReference type="EMBL" id="LXQA010024277">
    <property type="protein sequence ID" value="MCH93149.1"/>
    <property type="molecule type" value="Genomic_DNA"/>
</dbReference>
<proteinExistence type="predicted"/>
<evidence type="ECO:0000256" key="1">
    <source>
        <dbReference type="SAM" id="MobiDB-lite"/>
    </source>
</evidence>
<name>A0A392N1S6_9FABA</name>